<sequence length="1056" mass="119046">KELGKGVDLRKINLLGDFQEAESSVFEPLPEKCFKKEKLHYTGSNFDYYASTKAFYSKMALGAGLDASLESGFTLGATLSSVVQKTESKESQISGMSLNIRALTEKFLVTKDCFHNEELSTLSKNLVEDFERLPMTISKPWLANSWKAYSVFLETYGSHVVTSVKRGASIRQTTFAESSKSYSQRDFQVKSCVSLAGPTSVGKVGVKACANVSKEEVAKTSSMNTVDNIVLRGGTLETRNALRGDRSEKLIEKFLNEAGESDSAIEHTFRSLWSILQSRFGIGSENYVRAVNLQYYYLGYLNYGCRHSESGGVHMQKFDYTKYAQKQSPDFECTLAAEGCHSDSDCHYKVIWCSCRGSSCVRYKKEKEDSGAIKTIAYANTDHDWRKHGCKLHLAGSLCKCHNHNEPKVVWRIPNRDFPQNDRGDADFDTPDENDSGQAEEEDSIFQHFYTRRRKNKSSSTKMFHHKQIRENSSSIDSNENETDLYLNTTKNSKLISNAMQTKGTCWAEISFPKILFLRTLPYSLRVRTVGGNRKSLMKTQLVPPVAPFRFGISKSKKNFDNKHSLFIVSLVEREGWERKEGNRPSFPTPPPSLFFGPRSIFRAAKTENHVKIPFLGLSLLRNQKKTLATQARAIPDSALEELGKGVNLRKTNLLDDFQERQASLFESLPPSCFVKKQLHDTGSTFDYYTNTKSFYSKIALGAGLGGSLMSFFALGATLKSVVHNVGSQESKVSGISLNVQALREKVLVKKDCLDNEHMSTLKKNLVEDLERLPLIFEKPWFANSWKQYDVFLNKYGSHVITSFKRGARMFQTIFTASSTSYSQRNFEVRSCVKLAGPTNVAKVGVDICANVTKSEIANVTKMNTEDKLVIRGGSKKTRNALRTKRTEKLMEEFLNEANEIEASVGHTFRSLWDILQSRFQTGSGNYIRAVNLQYYYLGYLNYGCRFKESGDVSLQKFDYTRGSSKESPEFECTLAAAGCRSDDDCHVKLGWCSCKGKSCIQYKLENQGTAEKKTNAYVNTDEDLEWHGCDWKVPGLSCSCYNDNVGSRKEVWRMP</sequence>
<feature type="compositionally biased region" description="Acidic residues" evidence="1">
    <location>
        <begin position="427"/>
        <end position="444"/>
    </location>
</feature>
<feature type="domain" description="MACPF" evidence="2">
    <location>
        <begin position="1"/>
        <end position="308"/>
    </location>
</feature>
<dbReference type="PROSITE" id="PS51412">
    <property type="entry name" value="MACPF_2"/>
    <property type="match status" value="2"/>
</dbReference>
<feature type="compositionally biased region" description="Basic residues" evidence="1">
    <location>
        <begin position="450"/>
        <end position="468"/>
    </location>
</feature>
<accession>A0ABN8PJ68</accession>
<gene>
    <name evidence="3" type="ORF">PLOB_00043213</name>
</gene>
<dbReference type="Pfam" id="PF01823">
    <property type="entry name" value="MACPF"/>
    <property type="match status" value="2"/>
</dbReference>
<organism evidence="3 4">
    <name type="scientific">Porites lobata</name>
    <dbReference type="NCBI Taxonomy" id="104759"/>
    <lineage>
        <taxon>Eukaryota</taxon>
        <taxon>Metazoa</taxon>
        <taxon>Cnidaria</taxon>
        <taxon>Anthozoa</taxon>
        <taxon>Hexacorallia</taxon>
        <taxon>Scleractinia</taxon>
        <taxon>Fungiina</taxon>
        <taxon>Poritidae</taxon>
        <taxon>Porites</taxon>
    </lineage>
</organism>
<evidence type="ECO:0000313" key="3">
    <source>
        <dbReference type="EMBL" id="CAH3143058.1"/>
    </source>
</evidence>
<feature type="non-terminal residue" evidence="3">
    <location>
        <position position="1"/>
    </location>
</feature>
<dbReference type="SMART" id="SM00457">
    <property type="entry name" value="MACPF"/>
    <property type="match status" value="1"/>
</dbReference>
<protein>
    <recommendedName>
        <fullName evidence="2">MACPF domain-containing protein</fullName>
    </recommendedName>
</protein>
<dbReference type="Proteomes" id="UP001159405">
    <property type="component" value="Unassembled WGS sequence"/>
</dbReference>
<feature type="domain" description="MACPF" evidence="2">
    <location>
        <begin position="599"/>
        <end position="948"/>
    </location>
</feature>
<dbReference type="InterPro" id="IPR020864">
    <property type="entry name" value="MACPF"/>
</dbReference>
<feature type="region of interest" description="Disordered" evidence="1">
    <location>
        <begin position="413"/>
        <end position="480"/>
    </location>
</feature>
<dbReference type="EMBL" id="CALNXK010000070">
    <property type="protein sequence ID" value="CAH3143058.1"/>
    <property type="molecule type" value="Genomic_DNA"/>
</dbReference>
<name>A0ABN8PJ68_9CNID</name>
<evidence type="ECO:0000313" key="4">
    <source>
        <dbReference type="Proteomes" id="UP001159405"/>
    </source>
</evidence>
<reference evidence="3 4" key="1">
    <citation type="submission" date="2022-05" db="EMBL/GenBank/DDBJ databases">
        <authorList>
            <consortium name="Genoscope - CEA"/>
            <person name="William W."/>
        </authorList>
    </citation>
    <scope>NUCLEOTIDE SEQUENCE [LARGE SCALE GENOMIC DNA]</scope>
</reference>
<evidence type="ECO:0000256" key="1">
    <source>
        <dbReference type="SAM" id="MobiDB-lite"/>
    </source>
</evidence>
<proteinExistence type="predicted"/>
<feature type="non-terminal residue" evidence="3">
    <location>
        <position position="1056"/>
    </location>
</feature>
<keyword evidence="4" id="KW-1185">Reference proteome</keyword>
<comment type="caution">
    <text evidence="3">The sequence shown here is derived from an EMBL/GenBank/DDBJ whole genome shotgun (WGS) entry which is preliminary data.</text>
</comment>
<evidence type="ECO:0000259" key="2">
    <source>
        <dbReference type="PROSITE" id="PS51412"/>
    </source>
</evidence>